<dbReference type="InterPro" id="IPR027244">
    <property type="entry name" value="IML1"/>
</dbReference>
<dbReference type="GO" id="GO:0010508">
    <property type="term" value="P:positive regulation of autophagy"/>
    <property type="evidence" value="ECO:0007669"/>
    <property type="project" value="TreeGrafter"/>
</dbReference>
<dbReference type="PANTHER" id="PTHR13179">
    <property type="entry name" value="DEP DOMAIN CONTAINING PROTEIN 5"/>
    <property type="match status" value="1"/>
</dbReference>
<protein>
    <submittedName>
        <fullName evidence="2">Uncharacterized protein</fullName>
    </submittedName>
</protein>
<dbReference type="GO" id="GO:1904262">
    <property type="term" value="P:negative regulation of TORC1 signaling"/>
    <property type="evidence" value="ECO:0007669"/>
    <property type="project" value="TreeGrafter"/>
</dbReference>
<dbReference type="GO" id="GO:1990130">
    <property type="term" value="C:GATOR1 complex"/>
    <property type="evidence" value="ECO:0007669"/>
    <property type="project" value="TreeGrafter"/>
</dbReference>
<feature type="compositionally biased region" description="Polar residues" evidence="1">
    <location>
        <begin position="64"/>
        <end position="74"/>
    </location>
</feature>
<evidence type="ECO:0000313" key="3">
    <source>
        <dbReference type="Proteomes" id="UP000044602"/>
    </source>
</evidence>
<dbReference type="STRING" id="100787.A0A0G4MP49"/>
<dbReference type="AlphaFoldDB" id="A0A0G4MP49"/>
<evidence type="ECO:0000256" key="1">
    <source>
        <dbReference type="SAM" id="MobiDB-lite"/>
    </source>
</evidence>
<keyword evidence="3" id="KW-1185">Reference proteome</keyword>
<feature type="region of interest" description="Disordered" evidence="1">
    <location>
        <begin position="64"/>
        <end position="89"/>
    </location>
</feature>
<sequence length="89" mass="10571">MYKPAIRTLLDVNYRTQEIDILTPKPERNWNYIDSYLAGHNDELTESLRFWRARFVLIPMLPRNTSVPRNQSGDNPEEVRLEGIRRLSL</sequence>
<accession>A0A0G4MP49</accession>
<dbReference type="PANTHER" id="PTHR13179:SF8">
    <property type="entry name" value="GATOR COMPLEX PROTEIN DEPDC5"/>
    <property type="match status" value="1"/>
</dbReference>
<dbReference type="GO" id="GO:0005096">
    <property type="term" value="F:GTPase activator activity"/>
    <property type="evidence" value="ECO:0007669"/>
    <property type="project" value="InterPro"/>
</dbReference>
<organism evidence="2 3">
    <name type="scientific">Verticillium longisporum</name>
    <name type="common">Verticillium dahliae var. longisporum</name>
    <dbReference type="NCBI Taxonomy" id="100787"/>
    <lineage>
        <taxon>Eukaryota</taxon>
        <taxon>Fungi</taxon>
        <taxon>Dikarya</taxon>
        <taxon>Ascomycota</taxon>
        <taxon>Pezizomycotina</taxon>
        <taxon>Sordariomycetes</taxon>
        <taxon>Hypocreomycetidae</taxon>
        <taxon>Glomerellales</taxon>
        <taxon>Plectosphaerellaceae</taxon>
        <taxon>Verticillium</taxon>
    </lineage>
</organism>
<dbReference type="Proteomes" id="UP000044602">
    <property type="component" value="Unassembled WGS sequence"/>
</dbReference>
<feature type="non-terminal residue" evidence="2">
    <location>
        <position position="89"/>
    </location>
</feature>
<gene>
    <name evidence="2" type="ORF">BN1708_019860</name>
</gene>
<proteinExistence type="predicted"/>
<evidence type="ECO:0000313" key="2">
    <source>
        <dbReference type="EMBL" id="CRK35964.1"/>
    </source>
</evidence>
<feature type="compositionally biased region" description="Basic and acidic residues" evidence="1">
    <location>
        <begin position="77"/>
        <end position="89"/>
    </location>
</feature>
<dbReference type="EMBL" id="CVQH01023758">
    <property type="protein sequence ID" value="CRK35964.1"/>
    <property type="molecule type" value="Genomic_DNA"/>
</dbReference>
<reference evidence="3" key="1">
    <citation type="submission" date="2015-05" db="EMBL/GenBank/DDBJ databases">
        <authorList>
            <person name="Fogelqvist Johan"/>
        </authorList>
    </citation>
    <scope>NUCLEOTIDE SEQUENCE [LARGE SCALE GENOMIC DNA]</scope>
</reference>
<name>A0A0G4MP49_VERLO</name>